<dbReference type="InParanoid" id="Q8TNY6"/>
<dbReference type="STRING" id="188937.MA_2141"/>
<evidence type="ECO:0000313" key="2">
    <source>
        <dbReference type="EMBL" id="AAM05539.1"/>
    </source>
</evidence>
<keyword evidence="3" id="KW-1185">Reference proteome</keyword>
<protein>
    <submittedName>
        <fullName evidence="2">Uncharacterized protein</fullName>
    </submittedName>
</protein>
<sequence>MYNILYFSYEKFMLSTIIKIVQNSYYCSLGKIIYKCLEILVKGNSNNSNRNKNDKKKSAPLKGTDKT</sequence>
<feature type="region of interest" description="Disordered" evidence="1">
    <location>
        <begin position="44"/>
        <end position="67"/>
    </location>
</feature>
<accession>Q8TNY6</accession>
<dbReference type="AlphaFoldDB" id="Q8TNY6"/>
<evidence type="ECO:0000256" key="1">
    <source>
        <dbReference type="SAM" id="MobiDB-lite"/>
    </source>
</evidence>
<evidence type="ECO:0000313" key="3">
    <source>
        <dbReference type="Proteomes" id="UP000002487"/>
    </source>
</evidence>
<reference evidence="2 3" key="1">
    <citation type="journal article" date="2002" name="Genome Res.">
        <title>The genome of Methanosarcina acetivorans reveals extensive metabolic and physiological diversity.</title>
        <authorList>
            <person name="Galagan J.E."/>
            <person name="Nusbaum C."/>
            <person name="Roy A."/>
            <person name="Endrizzi M.G."/>
            <person name="Macdonald P."/>
            <person name="FitzHugh W."/>
            <person name="Calvo S."/>
            <person name="Engels R."/>
            <person name="Smirnov S."/>
            <person name="Atnoor D."/>
            <person name="Brown A."/>
            <person name="Allen N."/>
            <person name="Naylor J."/>
            <person name="Stange-Thomann N."/>
            <person name="DeArellano K."/>
            <person name="Johnson R."/>
            <person name="Linton L."/>
            <person name="McEwan P."/>
            <person name="McKernan K."/>
            <person name="Talamas J."/>
            <person name="Tirrell A."/>
            <person name="Ye W."/>
            <person name="Zimmer A."/>
            <person name="Barber R.D."/>
            <person name="Cann I."/>
            <person name="Graham D.E."/>
            <person name="Grahame D.A."/>
            <person name="Guss A."/>
            <person name="Hedderich R."/>
            <person name="Ingram-Smith C."/>
            <person name="Kuettner C.H."/>
            <person name="Krzycki J.A."/>
            <person name="Leigh J.A."/>
            <person name="Li W."/>
            <person name="Liu J."/>
            <person name="Mukhopadhyay B."/>
            <person name="Reeve J.N."/>
            <person name="Smith K."/>
            <person name="Springer T.A."/>
            <person name="Umayam L.A."/>
            <person name="White O."/>
            <person name="White R.H."/>
            <person name="de Macario E.C."/>
            <person name="Ferry J.G."/>
            <person name="Jarrell K.F."/>
            <person name="Jing H."/>
            <person name="Macario A.J.L."/>
            <person name="Paulsen I."/>
            <person name="Pritchett M."/>
            <person name="Sowers K.R."/>
            <person name="Swanson R.V."/>
            <person name="Zinder S.H."/>
            <person name="Lander E."/>
            <person name="Metcalf W.W."/>
            <person name="Birren B."/>
        </authorList>
    </citation>
    <scope>NUCLEOTIDE SEQUENCE [LARGE SCALE GENOMIC DNA]</scope>
    <source>
        <strain evidence="3">ATCC 35395 / DSM 2834 / JCM 12185 / C2A</strain>
    </source>
</reference>
<name>Q8TNY6_METAC</name>
<gene>
    <name evidence="2" type="ordered locus">MA_2141</name>
</gene>
<dbReference type="Proteomes" id="UP000002487">
    <property type="component" value="Chromosome"/>
</dbReference>
<dbReference type="HOGENOM" id="CLU_2802177_0_0_2"/>
<dbReference type="EMBL" id="AE010299">
    <property type="protein sequence ID" value="AAM05539.1"/>
    <property type="molecule type" value="Genomic_DNA"/>
</dbReference>
<proteinExistence type="predicted"/>
<dbReference type="KEGG" id="mac:MA_2141"/>
<dbReference type="EnsemblBacteria" id="AAM05539">
    <property type="protein sequence ID" value="AAM05539"/>
    <property type="gene ID" value="MA_2141"/>
</dbReference>
<organism evidence="2 3">
    <name type="scientific">Methanosarcina acetivorans (strain ATCC 35395 / DSM 2834 / JCM 12185 / C2A)</name>
    <dbReference type="NCBI Taxonomy" id="188937"/>
    <lineage>
        <taxon>Archaea</taxon>
        <taxon>Methanobacteriati</taxon>
        <taxon>Methanobacteriota</taxon>
        <taxon>Stenosarchaea group</taxon>
        <taxon>Methanomicrobia</taxon>
        <taxon>Methanosarcinales</taxon>
        <taxon>Methanosarcinaceae</taxon>
        <taxon>Methanosarcina</taxon>
    </lineage>
</organism>